<comment type="caution">
    <text evidence="2">The sequence shown here is derived from an EMBL/GenBank/DDBJ whole genome shotgun (WGS) entry which is preliminary data.</text>
</comment>
<dbReference type="InterPro" id="IPR012337">
    <property type="entry name" value="RNaseH-like_sf"/>
</dbReference>
<dbReference type="SUPFAM" id="SSF53098">
    <property type="entry name" value="Ribonuclease H-like"/>
    <property type="match status" value="1"/>
</dbReference>
<evidence type="ECO:0000313" key="2">
    <source>
        <dbReference type="EMBL" id="KXG51603.1"/>
    </source>
</evidence>
<dbReference type="OrthoDB" id="4344413at2759"/>
<feature type="region of interest" description="Disordered" evidence="1">
    <location>
        <begin position="1"/>
        <end position="24"/>
    </location>
</feature>
<feature type="compositionally biased region" description="Polar residues" evidence="1">
    <location>
        <begin position="1"/>
        <end position="11"/>
    </location>
</feature>
<dbReference type="RefSeq" id="XP_040650139.1">
    <property type="nucleotide sequence ID" value="XM_040796709.1"/>
</dbReference>
<dbReference type="GeneID" id="63712009"/>
<gene>
    <name evidence="2" type="ORF">PGRI_089960</name>
</gene>
<keyword evidence="3" id="KW-1185">Reference proteome</keyword>
<organism evidence="2 3">
    <name type="scientific">Penicillium patulum</name>
    <name type="common">Penicillium griseofulvum</name>
    <dbReference type="NCBI Taxonomy" id="5078"/>
    <lineage>
        <taxon>Eukaryota</taxon>
        <taxon>Fungi</taxon>
        <taxon>Dikarya</taxon>
        <taxon>Ascomycota</taxon>
        <taxon>Pezizomycotina</taxon>
        <taxon>Eurotiomycetes</taxon>
        <taxon>Eurotiomycetidae</taxon>
        <taxon>Eurotiales</taxon>
        <taxon>Aspergillaceae</taxon>
        <taxon>Penicillium</taxon>
    </lineage>
</organism>
<proteinExistence type="predicted"/>
<dbReference type="STRING" id="5078.A0A135LRM4"/>
<sequence length="773" mass="88015">MKNTKSRSLSPTLPEERDYPNSSSQVKTLAETQHEMIDGIGNKQLASRLYKRTLKIFTREERLKAIEFYRTHVHINPQTGEERSLSIASASEALYISESTLERWVKAETKITSMRHGNSRDDGERYASASVSERFKSGNYPFLRLTPEQLSAKKYVKGKDLYKLHPITHPVPFISIEGGRRGKIESFADAYKFLGHAEDTLHPGHPREPGSDLETQPQKFVIEAAAPCLESLPGHGLRNERPTVQKVNSLLYHIAPNYSLRQPGLGRCTPCYEQLGACVSLVCEHLVAASDKLDSAIPVRIGYDYSEPFEGAPIHWAMSLLLGTGAKILLLLSLCLRGSIRHEVIPNTLMLQGWTMDYEMLKCKTRKRQRNEERENAIRYSQEFYRKSQPIFEKFRLCPVLYIEDVEMLFLGATGVFLHPGSAGFPACFARSHHFTLVSQVSETTVLSQFSKHLEVSDPYPDRGLGLETIEETLKQDAHTACEREFRKKLVRALKLSVRKSLAHINGEKRCLYYTCPEPQEVPTSYYYHHHSRSLINYVMNPVEPIDPPTHREQEREMNITDQTRNILQQLKVLYERPEKTWILDFEYISMPKRYSPIPLQLAIRQLDGKLLYQGNIDYGLSMKEFMDVTSSYVSGKHGMMGTLFLRCYRGLSTNGETALQVRDQIIKVCSYNPDDIKILSWFAAQDMQCFLRILTGCNELVQPKISHEGHKNFQTINIGILCGKLFPGLLSTTLQSVHEFLGGAKRSHGEYHTASYDTEAMAAIVKALVQLL</sequence>
<name>A0A135LRM4_PENPA</name>
<dbReference type="Proteomes" id="UP000070168">
    <property type="component" value="Unassembled WGS sequence"/>
</dbReference>
<dbReference type="EMBL" id="LHQR01000029">
    <property type="protein sequence ID" value="KXG51603.1"/>
    <property type="molecule type" value="Genomic_DNA"/>
</dbReference>
<evidence type="ECO:0000313" key="3">
    <source>
        <dbReference type="Proteomes" id="UP000070168"/>
    </source>
</evidence>
<reference evidence="2 3" key="1">
    <citation type="journal article" date="2016" name="BMC Genomics">
        <title>Genome sequencing and secondary metabolism of the postharvest pathogen Penicillium griseofulvum.</title>
        <authorList>
            <person name="Banani H."/>
            <person name="Marcet-Houben M."/>
            <person name="Ballester A.R."/>
            <person name="Abbruscato P."/>
            <person name="Gonzalez-Candelas L."/>
            <person name="Gabaldon T."/>
            <person name="Spadaro D."/>
        </authorList>
    </citation>
    <scope>NUCLEOTIDE SEQUENCE [LARGE SCALE GENOMIC DNA]</scope>
    <source>
        <strain evidence="2 3">PG3</strain>
    </source>
</reference>
<evidence type="ECO:0000256" key="1">
    <source>
        <dbReference type="SAM" id="MobiDB-lite"/>
    </source>
</evidence>
<protein>
    <submittedName>
        <fullName evidence="2">Uncharacterized protein</fullName>
    </submittedName>
</protein>
<accession>A0A135LRM4</accession>
<dbReference type="OMA" id="QDMQCFL"/>
<dbReference type="AlphaFoldDB" id="A0A135LRM4"/>